<feature type="compositionally biased region" description="Basic and acidic residues" evidence="1">
    <location>
        <begin position="246"/>
        <end position="264"/>
    </location>
</feature>
<proteinExistence type="predicted"/>
<feature type="compositionally biased region" description="Basic residues" evidence="1">
    <location>
        <begin position="1"/>
        <end position="20"/>
    </location>
</feature>
<dbReference type="EMBL" id="WBMS02000005">
    <property type="protein sequence ID" value="MWA00293.1"/>
    <property type="molecule type" value="Genomic_DNA"/>
</dbReference>
<protein>
    <submittedName>
        <fullName evidence="3">Mechanosensitive ion channel</fullName>
    </submittedName>
</protein>
<feature type="compositionally biased region" description="Basic residues" evidence="1">
    <location>
        <begin position="66"/>
        <end position="81"/>
    </location>
</feature>
<evidence type="ECO:0000313" key="4">
    <source>
        <dbReference type="Proteomes" id="UP000462055"/>
    </source>
</evidence>
<feature type="region of interest" description="Disordered" evidence="1">
    <location>
        <begin position="221"/>
        <end position="285"/>
    </location>
</feature>
<feature type="region of interest" description="Disordered" evidence="1">
    <location>
        <begin position="59"/>
        <end position="86"/>
    </location>
</feature>
<dbReference type="Pfam" id="PF00924">
    <property type="entry name" value="MS_channel_2nd"/>
    <property type="match status" value="1"/>
</dbReference>
<evidence type="ECO:0000313" key="3">
    <source>
        <dbReference type="EMBL" id="MWA00293.1"/>
    </source>
</evidence>
<dbReference type="InterPro" id="IPR006685">
    <property type="entry name" value="MscS_channel_2nd"/>
</dbReference>
<dbReference type="Proteomes" id="UP000462055">
    <property type="component" value="Unassembled WGS sequence"/>
</dbReference>
<evidence type="ECO:0000259" key="2">
    <source>
        <dbReference type="Pfam" id="PF00924"/>
    </source>
</evidence>
<dbReference type="GO" id="GO:0055085">
    <property type="term" value="P:transmembrane transport"/>
    <property type="evidence" value="ECO:0007669"/>
    <property type="project" value="InterPro"/>
</dbReference>
<feature type="domain" description="Mechanosensitive ion channel MscS" evidence="2">
    <location>
        <begin position="89"/>
        <end position="126"/>
    </location>
</feature>
<sequence length="285" mass="31556">MGLDHVRRRRRGVRNHRRGRAAAARRAAVAALARGRPGRPALRGAGLRVRRGGQCEHRDAVPAHGRALRRDRRARHAHRGGGGRAGPVGRVEELTLSYVVVRLRDDRRLILPVSYFTEQPFENWTRHTSRVIGSVELHVDWTVPIEELRTELYAMLQDNPLWDRREWMLQAVDVLPNGLVTVRALISAADSASAWDLRCDVREHLIAHIREHHPEALPRFRTDAGPWPGRAAGPDGDGSGVAAADPRARDREMRGGEVDDHVRAAAENGGGPARTGSGAVPVRRG</sequence>
<comment type="caution">
    <text evidence="3">The sequence shown here is derived from an EMBL/GenBank/DDBJ whole genome shotgun (WGS) entry which is preliminary data.</text>
</comment>
<dbReference type="GO" id="GO:0016020">
    <property type="term" value="C:membrane"/>
    <property type="evidence" value="ECO:0007669"/>
    <property type="project" value="InterPro"/>
</dbReference>
<accession>A0A6I4M3J1</accession>
<organism evidence="3 4">
    <name type="scientific">Actinomadura physcomitrii</name>
    <dbReference type="NCBI Taxonomy" id="2650748"/>
    <lineage>
        <taxon>Bacteria</taxon>
        <taxon>Bacillati</taxon>
        <taxon>Actinomycetota</taxon>
        <taxon>Actinomycetes</taxon>
        <taxon>Streptosporangiales</taxon>
        <taxon>Thermomonosporaceae</taxon>
        <taxon>Actinomadura</taxon>
    </lineage>
</organism>
<evidence type="ECO:0000256" key="1">
    <source>
        <dbReference type="SAM" id="MobiDB-lite"/>
    </source>
</evidence>
<gene>
    <name evidence="3" type="ORF">F8568_007890</name>
</gene>
<reference evidence="3" key="1">
    <citation type="submission" date="2019-12" db="EMBL/GenBank/DDBJ databases">
        <title>Actinomadura physcomitrii sp. nov., a novel actinomycete isolated from moss [Physcomitrium sphaericum (Ludw) Fuernr].</title>
        <authorList>
            <person name="Zhuang X."/>
        </authorList>
    </citation>
    <scope>NUCLEOTIDE SEQUENCE [LARGE SCALE GENOMIC DNA]</scope>
    <source>
        <strain evidence="3">LD22</strain>
    </source>
</reference>
<dbReference type="AlphaFoldDB" id="A0A6I4M3J1"/>
<feature type="region of interest" description="Disordered" evidence="1">
    <location>
        <begin position="1"/>
        <end position="23"/>
    </location>
</feature>
<keyword evidence="4" id="KW-1185">Reference proteome</keyword>
<name>A0A6I4M3J1_9ACTN</name>